<evidence type="ECO:0000256" key="2">
    <source>
        <dbReference type="SAM" id="Phobius"/>
    </source>
</evidence>
<feature type="transmembrane region" description="Helical" evidence="2">
    <location>
        <begin position="88"/>
        <end position="109"/>
    </location>
</feature>
<feature type="region of interest" description="Disordered" evidence="1">
    <location>
        <begin position="1"/>
        <end position="28"/>
    </location>
</feature>
<dbReference type="Proteomes" id="UP001305779">
    <property type="component" value="Unassembled WGS sequence"/>
</dbReference>
<organism evidence="3 4">
    <name type="scientific">Zasmidium cellare</name>
    <name type="common">Wine cellar mold</name>
    <name type="synonym">Racodium cellare</name>
    <dbReference type="NCBI Taxonomy" id="395010"/>
    <lineage>
        <taxon>Eukaryota</taxon>
        <taxon>Fungi</taxon>
        <taxon>Dikarya</taxon>
        <taxon>Ascomycota</taxon>
        <taxon>Pezizomycotina</taxon>
        <taxon>Dothideomycetes</taxon>
        <taxon>Dothideomycetidae</taxon>
        <taxon>Mycosphaerellales</taxon>
        <taxon>Mycosphaerellaceae</taxon>
        <taxon>Zasmidium</taxon>
    </lineage>
</organism>
<comment type="caution">
    <text evidence="3">The sequence shown here is derived from an EMBL/GenBank/DDBJ whole genome shotgun (WGS) entry which is preliminary data.</text>
</comment>
<dbReference type="EMBL" id="JAXOVC010000012">
    <property type="protein sequence ID" value="KAK4495011.1"/>
    <property type="molecule type" value="Genomic_DNA"/>
</dbReference>
<evidence type="ECO:0000313" key="4">
    <source>
        <dbReference type="Proteomes" id="UP001305779"/>
    </source>
</evidence>
<feature type="compositionally biased region" description="Low complexity" evidence="1">
    <location>
        <begin position="1"/>
        <end position="15"/>
    </location>
</feature>
<gene>
    <name evidence="3" type="ORF">PRZ48_013338</name>
</gene>
<name>A0ABR0E1D5_ZASCE</name>
<protein>
    <submittedName>
        <fullName evidence="3">Uncharacterized protein</fullName>
    </submittedName>
</protein>
<evidence type="ECO:0000256" key="1">
    <source>
        <dbReference type="SAM" id="MobiDB-lite"/>
    </source>
</evidence>
<proteinExistence type="predicted"/>
<keyword evidence="2" id="KW-0812">Transmembrane</keyword>
<sequence length="582" mass="64058">MSSRATTTRILSLRPLRPPASPRKTPKPRLFTQNSPLLLIARRSNAPRPQLPYLTQPAFARTNGPSQQLARLLSTETRTYVKEQTFLAVKWTVIPCTLLALAAIVYFGISVELEEHENPTPEEWTLITRHNVRGARHFADPRLLETAGFIDWAKVGDRLRLALKRLEDPAIDGKGLTEPAGEGEEIVIEGVGRAGFDISTKSWPWRAGYFEVVMGCAAAAERLDSMVMDKTSGSVFHREFVVGPSNPDPRPQPAYFKNVSTLEENVVPASPPPETYYMRILTGKGFTTKQKMEAARAYANWLNFKNLPESAEEMYRWSLDIAKSALPLGVNPEDIIDSNTAVLKQNNSDPQITPNVLRASTDLAIHYASNGNVAAALPIFLSVLRARRTAPVSPFPPPPSSTSSDSTDGVLSTIYAIFSKTTFPSPPPSGDNPLIRISDKPTCEESALMLYIGEILFASNPSRESLGWTKQAVTIADTNLAQPTPTAEVDEKEEKRQCMECLATGVVNWNTMLDRLASTGKIDAGKSGWFSWRGGSKVDSQAEVEEEKVQIEALRDKIAMQRIHHQAATVIGPNAPNAGWSR</sequence>
<evidence type="ECO:0000313" key="3">
    <source>
        <dbReference type="EMBL" id="KAK4495011.1"/>
    </source>
</evidence>
<keyword evidence="2" id="KW-0472">Membrane</keyword>
<reference evidence="3 4" key="1">
    <citation type="journal article" date="2023" name="G3 (Bethesda)">
        <title>A chromosome-level genome assembly of Zasmidium syzygii isolated from banana leaves.</title>
        <authorList>
            <person name="van Westerhoven A.C."/>
            <person name="Mehrabi R."/>
            <person name="Talebi R."/>
            <person name="Steentjes M.B.F."/>
            <person name="Corcolon B."/>
            <person name="Chong P.A."/>
            <person name="Kema G.H.J."/>
            <person name="Seidl M.F."/>
        </authorList>
    </citation>
    <scope>NUCLEOTIDE SEQUENCE [LARGE SCALE GENOMIC DNA]</scope>
    <source>
        <strain evidence="3 4">P124</strain>
    </source>
</reference>
<keyword evidence="4" id="KW-1185">Reference proteome</keyword>
<keyword evidence="2" id="KW-1133">Transmembrane helix</keyword>
<accession>A0ABR0E1D5</accession>